<accession>A0A286T5R4</accession>
<organism evidence="1 2">
    <name type="scientific">Methylocaldum marinum</name>
    <dbReference type="NCBI Taxonomy" id="1432792"/>
    <lineage>
        <taxon>Bacteria</taxon>
        <taxon>Pseudomonadati</taxon>
        <taxon>Pseudomonadota</taxon>
        <taxon>Gammaproteobacteria</taxon>
        <taxon>Methylococcales</taxon>
        <taxon>Methylococcaceae</taxon>
        <taxon>Methylocaldum</taxon>
    </lineage>
</organism>
<dbReference type="Proteomes" id="UP000266313">
    <property type="component" value="Chromosome"/>
</dbReference>
<keyword evidence="2" id="KW-1185">Reference proteome</keyword>
<name>A0A286T5R4_9GAMM</name>
<reference evidence="1 2" key="1">
    <citation type="submission" date="2016-12" db="EMBL/GenBank/DDBJ databases">
        <title>Genome sequencing of Methylocaldum marinum.</title>
        <authorList>
            <person name="Takeuchi M."/>
            <person name="Kamagata Y."/>
            <person name="Hiraoka S."/>
            <person name="Oshima K."/>
            <person name="Hattori M."/>
            <person name="Iwasaki W."/>
        </authorList>
    </citation>
    <scope>NUCLEOTIDE SEQUENCE [LARGE SCALE GENOMIC DNA]</scope>
    <source>
        <strain evidence="1 2">S8</strain>
    </source>
</reference>
<evidence type="ECO:0000313" key="1">
    <source>
        <dbReference type="EMBL" id="BBA32061.1"/>
    </source>
</evidence>
<protein>
    <submittedName>
        <fullName evidence="1">Uncharacterized protein</fullName>
    </submittedName>
</protein>
<sequence>MHGLWSPEAYREVGERNWEAHFVEDEALEVHIKRGEFVPIYVHSNGSPVI</sequence>
<dbReference type="EMBL" id="AP017928">
    <property type="protein sequence ID" value="BBA32061.1"/>
    <property type="molecule type" value="Genomic_DNA"/>
</dbReference>
<proteinExistence type="predicted"/>
<evidence type="ECO:0000313" key="2">
    <source>
        <dbReference type="Proteomes" id="UP000266313"/>
    </source>
</evidence>
<gene>
    <name evidence="1" type="ORF">sS8_0092</name>
</gene>
<dbReference type="AlphaFoldDB" id="A0A286T5R4"/>
<dbReference type="KEGG" id="mmai:sS8_0092"/>